<proteinExistence type="predicted"/>
<gene>
    <name evidence="1" type="ORF">SAMN04488036_10588</name>
</gene>
<dbReference type="AlphaFoldDB" id="A0A1I4F252"/>
<accession>A0A1I4F252</accession>
<evidence type="ECO:0000313" key="2">
    <source>
        <dbReference type="Proteomes" id="UP000198851"/>
    </source>
</evidence>
<sequence length="85" mass="9385">MEHSWLIADSRADALQSERQTFASVLEAAILDDHRAILGHRIETKQAHASLLTIASFSPDPNRARTARLLANDYLESCRSLILGG</sequence>
<organism evidence="1 2">
    <name type="scientific">Shimia haliotis</name>
    <dbReference type="NCBI Taxonomy" id="1280847"/>
    <lineage>
        <taxon>Bacteria</taxon>
        <taxon>Pseudomonadati</taxon>
        <taxon>Pseudomonadota</taxon>
        <taxon>Alphaproteobacteria</taxon>
        <taxon>Rhodobacterales</taxon>
        <taxon>Roseobacteraceae</taxon>
    </lineage>
</organism>
<dbReference type="EMBL" id="FOSZ01000005">
    <property type="protein sequence ID" value="SFL10897.1"/>
    <property type="molecule type" value="Genomic_DNA"/>
</dbReference>
<reference evidence="2" key="1">
    <citation type="submission" date="2016-10" db="EMBL/GenBank/DDBJ databases">
        <authorList>
            <person name="Varghese N."/>
            <person name="Submissions S."/>
        </authorList>
    </citation>
    <scope>NUCLEOTIDE SEQUENCE [LARGE SCALE GENOMIC DNA]</scope>
    <source>
        <strain evidence="2">DSM 28453</strain>
    </source>
</reference>
<dbReference type="Proteomes" id="UP000198851">
    <property type="component" value="Unassembled WGS sequence"/>
</dbReference>
<protein>
    <submittedName>
        <fullName evidence="1">Uncharacterized protein</fullName>
    </submittedName>
</protein>
<keyword evidence="2" id="KW-1185">Reference proteome</keyword>
<evidence type="ECO:0000313" key="1">
    <source>
        <dbReference type="EMBL" id="SFL10897.1"/>
    </source>
</evidence>
<name>A0A1I4F252_9RHOB</name>
<dbReference type="STRING" id="1280847.SAMN04488036_10588"/>